<dbReference type="InterPro" id="IPR018580">
    <property type="entry name" value="Uncharacterised_YfhO"/>
</dbReference>
<feature type="transmembrane region" description="Helical" evidence="1">
    <location>
        <begin position="332"/>
        <end position="350"/>
    </location>
</feature>
<comment type="caution">
    <text evidence="2">The sequence shown here is derived from an EMBL/GenBank/DDBJ whole genome shotgun (WGS) entry which is preliminary data.</text>
</comment>
<feature type="transmembrane region" description="Helical" evidence="1">
    <location>
        <begin position="102"/>
        <end position="122"/>
    </location>
</feature>
<evidence type="ECO:0000313" key="3">
    <source>
        <dbReference type="Proteomes" id="UP001429354"/>
    </source>
</evidence>
<evidence type="ECO:0000313" key="2">
    <source>
        <dbReference type="EMBL" id="NDK38349.1"/>
    </source>
</evidence>
<feature type="transmembrane region" description="Helical" evidence="1">
    <location>
        <begin position="465"/>
        <end position="482"/>
    </location>
</feature>
<keyword evidence="1" id="KW-1133">Transmembrane helix</keyword>
<dbReference type="PANTHER" id="PTHR38454">
    <property type="entry name" value="INTEGRAL MEMBRANE PROTEIN-RELATED"/>
    <property type="match status" value="1"/>
</dbReference>
<dbReference type="EMBL" id="QOVG01000003">
    <property type="protein sequence ID" value="NDK38349.1"/>
    <property type="molecule type" value="Genomic_DNA"/>
</dbReference>
<keyword evidence="1" id="KW-0472">Membrane</keyword>
<name>A0ABX0AGH9_9GAMM</name>
<feature type="transmembrane region" description="Helical" evidence="1">
    <location>
        <begin position="900"/>
        <end position="919"/>
    </location>
</feature>
<feature type="transmembrane region" description="Helical" evidence="1">
    <location>
        <begin position="306"/>
        <end position="325"/>
    </location>
</feature>
<gene>
    <name evidence="2" type="ORF">DT603_05770</name>
</gene>
<proteinExistence type="predicted"/>
<keyword evidence="3" id="KW-1185">Reference proteome</keyword>
<evidence type="ECO:0000256" key="1">
    <source>
        <dbReference type="SAM" id="Phobius"/>
    </source>
</evidence>
<dbReference type="PANTHER" id="PTHR38454:SF1">
    <property type="entry name" value="INTEGRAL MEMBRANE PROTEIN"/>
    <property type="match status" value="1"/>
</dbReference>
<evidence type="ECO:0008006" key="4">
    <source>
        <dbReference type="Google" id="ProtNLM"/>
    </source>
</evidence>
<sequence length="939" mass="98779">MEPIGKERISTRDQARTRPANPSVMGWLVLALLFAGFYALYFSPVLIQNGLLAPGDGTIYYWPTFGLPATDLWNDLLLSGYSALSDIQAQTLYPLRWLSPTYNSLVISAYVVAAVGSFGLALSLTGSRIAALAAALVVSGSGFMLAHLGHLSIVHAAAWVPGILWALSRFRTSEGSLPVAAGALAVAMCIYGGHPQLSVIGMLFAGTYALSEICLEAARSGWRAGARMLAKVVAMFLLGLLIASPALDSVLSAASSSVRSAWSLTDFNSFSHDVASLRMVAFPNLYGGAPPGPYGAYGGPFNLTELTIYVGIAPWLLCMLAVVRWKQDPDAIFWAAAAVVSLLLCLGAATPLGELVYRIPLLGKFRAQARFGWILTLCMGVLTAYGLSAALRNAVSRRQALAALCMGLVLAGTMLASVALAPPGNVLAQGPEWVLHPAVLVPLVFMVVAFLLVGLLLLKPGRPAAAMLLVLLVVDLGSFGWFHDWKYVGPQAPAAPKQARSDALLSKLALGNGRVMPIGAPHWPAGPMRPNTNMTYGIPVVVGYGPLLSSRYATVTGADTLGGFPILPPDAPLLDVLGIRWVAGKSTGVNPVLIGSGCGADSGITRLQAKVPPGLKPDAIRIVSHLSCSTELATSHDIADATVIDGSGKPVGSFVVEAGVNTAEWAYDRADVRPTVAHARPHVFESFDAGGFNGLWFDATWAIQPATADGGSVTLAMRQDAGAPVMTRSIEAKDSRTGAWVPLEFGPLSENAAPLNSPSTDVQGVPVSERLGYRGMAWVACTARVVPLEQQGAILRASRASARMDARSTVLLEEKSPGASLACKSPAPVSVMERRPGYWKLRTRSDGAGMLIVSTSFNPGWNALVDGVAAKVLPAYGVVVGIPVAAGEHEVELHFLPRSLLWTLLLAGLAIIATVILLWKGVLRTFQPGHPAGQKGSRE</sequence>
<reference evidence="2 3" key="1">
    <citation type="submission" date="2018-07" db="EMBL/GenBank/DDBJ databases">
        <title>Whole genome Sequencing of Pseudoxanthomonas gei KCTC 32298 (T).</title>
        <authorList>
            <person name="Kumar S."/>
            <person name="Bansal K."/>
            <person name="Kaur A."/>
            <person name="Patil P."/>
            <person name="Sharma S."/>
            <person name="Patil P.B."/>
        </authorList>
    </citation>
    <scope>NUCLEOTIDE SEQUENCE [LARGE SCALE GENOMIC DNA]</scope>
    <source>
        <strain evidence="2 3">KCTC 32298</strain>
    </source>
</reference>
<keyword evidence="1" id="KW-0812">Transmembrane</keyword>
<feature type="transmembrane region" description="Helical" evidence="1">
    <location>
        <begin position="175"/>
        <end position="193"/>
    </location>
</feature>
<organism evidence="2 3">
    <name type="scientific">Pseudoxanthomonas gei</name>
    <dbReference type="NCBI Taxonomy" id="1383030"/>
    <lineage>
        <taxon>Bacteria</taxon>
        <taxon>Pseudomonadati</taxon>
        <taxon>Pseudomonadota</taxon>
        <taxon>Gammaproteobacteria</taxon>
        <taxon>Lysobacterales</taxon>
        <taxon>Lysobacteraceae</taxon>
        <taxon>Pseudoxanthomonas</taxon>
    </lineage>
</organism>
<dbReference type="Proteomes" id="UP001429354">
    <property type="component" value="Unassembled WGS sequence"/>
</dbReference>
<feature type="transmembrane region" description="Helical" evidence="1">
    <location>
        <begin position="20"/>
        <end position="41"/>
    </location>
</feature>
<feature type="transmembrane region" description="Helical" evidence="1">
    <location>
        <begin position="229"/>
        <end position="247"/>
    </location>
</feature>
<dbReference type="Pfam" id="PF09586">
    <property type="entry name" value="YfhO"/>
    <property type="match status" value="1"/>
</dbReference>
<feature type="transmembrane region" description="Helical" evidence="1">
    <location>
        <begin position="433"/>
        <end position="458"/>
    </location>
</feature>
<accession>A0ABX0AGH9</accession>
<feature type="transmembrane region" description="Helical" evidence="1">
    <location>
        <begin position="370"/>
        <end position="388"/>
    </location>
</feature>
<protein>
    <recommendedName>
        <fullName evidence="4">YfhO family protein</fullName>
    </recommendedName>
</protein>
<feature type="transmembrane region" description="Helical" evidence="1">
    <location>
        <begin position="400"/>
        <end position="421"/>
    </location>
</feature>